<dbReference type="Pfam" id="PF06853">
    <property type="entry name" value="DUF1249"/>
    <property type="match status" value="1"/>
</dbReference>
<gene>
    <name evidence="1" type="ORF">H1S06_13760</name>
</gene>
<dbReference type="InterPro" id="IPR009659">
    <property type="entry name" value="DUF1249"/>
</dbReference>
<organism evidence="1 2">
    <name type="scientific">Marinobacterium marinum</name>
    <dbReference type="NCBI Taxonomy" id="2756129"/>
    <lineage>
        <taxon>Bacteria</taxon>
        <taxon>Pseudomonadati</taxon>
        <taxon>Pseudomonadota</taxon>
        <taxon>Gammaproteobacteria</taxon>
        <taxon>Oceanospirillales</taxon>
        <taxon>Oceanospirillaceae</taxon>
        <taxon>Marinobacterium</taxon>
    </lineage>
</organism>
<reference evidence="1 2" key="1">
    <citation type="submission" date="2020-07" db="EMBL/GenBank/DDBJ databases">
        <title>Bacterium isolated from marien macroalgae.</title>
        <authorList>
            <person name="Zhu K."/>
            <person name="Lu D."/>
            <person name="Du Z."/>
        </authorList>
    </citation>
    <scope>NUCLEOTIDE SEQUENCE [LARGE SCALE GENOMIC DNA]</scope>
    <source>
        <strain evidence="1 2">3-1745</strain>
    </source>
</reference>
<dbReference type="RefSeq" id="WP_181741198.1">
    <property type="nucleotide sequence ID" value="NZ_JACEMT010000053.1"/>
</dbReference>
<comment type="caution">
    <text evidence="1">The sequence shown here is derived from an EMBL/GenBank/DDBJ whole genome shotgun (WGS) entry which is preliminary data.</text>
</comment>
<name>A0A7W1X033_9GAMM</name>
<dbReference type="PANTHER" id="PTHR38774">
    <property type="entry name" value="CYTOPLASMIC PROTEIN-RELATED"/>
    <property type="match status" value="1"/>
</dbReference>
<dbReference type="Proteomes" id="UP000538931">
    <property type="component" value="Unassembled WGS sequence"/>
</dbReference>
<evidence type="ECO:0000313" key="1">
    <source>
        <dbReference type="EMBL" id="MBA4503420.1"/>
    </source>
</evidence>
<protein>
    <submittedName>
        <fullName evidence="1">DUF1249 domain-containing protein</fullName>
    </submittedName>
</protein>
<sequence>MKRKYVPDLKRQMAQGEANYLRLMKLLPDLDDCDRRDFQVVVENQRAVVSLVVDERFTYTTSVVVSQRYENASDWLTAPKLVVRLYHDARVAEVICARQRRQLSGVYPYPNRQMRQPDEKAQLNAFLGEWLGHCLAHGQQLEEVFAR</sequence>
<dbReference type="EMBL" id="JACEMT010000053">
    <property type="protein sequence ID" value="MBA4503420.1"/>
    <property type="molecule type" value="Genomic_DNA"/>
</dbReference>
<keyword evidence="2" id="KW-1185">Reference proteome</keyword>
<dbReference type="AlphaFoldDB" id="A0A7W1X033"/>
<evidence type="ECO:0000313" key="2">
    <source>
        <dbReference type="Proteomes" id="UP000538931"/>
    </source>
</evidence>
<accession>A0A7W1X033</accession>
<dbReference type="PANTHER" id="PTHR38774:SF1">
    <property type="entry name" value="CYTOPLASMIC PROTEIN"/>
    <property type="match status" value="1"/>
</dbReference>
<proteinExistence type="predicted"/>